<dbReference type="EMBL" id="CM020620">
    <property type="protein sequence ID" value="KAK1868335.1"/>
    <property type="molecule type" value="Genomic_DNA"/>
</dbReference>
<sequence>MRACAGCCLKKNGPQHHPPPGGRLRGRDAPRCHQRHIQNLAHRAHGRPFAGHNTFGASDDTELRAEQMAKKTPTLSLLPMPSTSPAAPSPASPSLTGVAPAGAPGIPGRPCREPRREPACETGGARNGAVPLRPGSLSDQLRSPPRAATMSGRLTAGAATAPAPTESRTRGREPVPGRGDCSVAGGVHSEDAGVKEEGGNWYMTSSNKDEWGMLSSDREGEVRPPCPFRDGGTGIGMGGDVERGGGDMATATGTKRQREVEEE</sequence>
<accession>A0ACC3CDP4</accession>
<comment type="caution">
    <text evidence="1">The sequence shown here is derived from an EMBL/GenBank/DDBJ whole genome shotgun (WGS) entry which is preliminary data.</text>
</comment>
<evidence type="ECO:0000313" key="1">
    <source>
        <dbReference type="EMBL" id="KAK1868335.1"/>
    </source>
</evidence>
<name>A0ACC3CDP4_PYRYE</name>
<gene>
    <name evidence="1" type="ORF">I4F81_010824</name>
</gene>
<protein>
    <submittedName>
        <fullName evidence="1">Uncharacterized protein</fullName>
    </submittedName>
</protein>
<evidence type="ECO:0000313" key="2">
    <source>
        <dbReference type="Proteomes" id="UP000798662"/>
    </source>
</evidence>
<reference evidence="1" key="1">
    <citation type="submission" date="2019-11" db="EMBL/GenBank/DDBJ databases">
        <title>Nori genome reveals adaptations in red seaweeds to the harsh intertidal environment.</title>
        <authorList>
            <person name="Wang D."/>
            <person name="Mao Y."/>
        </authorList>
    </citation>
    <scope>NUCLEOTIDE SEQUENCE</scope>
    <source>
        <tissue evidence="1">Gametophyte</tissue>
    </source>
</reference>
<proteinExistence type="predicted"/>
<keyword evidence="2" id="KW-1185">Reference proteome</keyword>
<organism evidence="1 2">
    <name type="scientific">Pyropia yezoensis</name>
    <name type="common">Susabi-nori</name>
    <name type="synonym">Porphyra yezoensis</name>
    <dbReference type="NCBI Taxonomy" id="2788"/>
    <lineage>
        <taxon>Eukaryota</taxon>
        <taxon>Rhodophyta</taxon>
        <taxon>Bangiophyceae</taxon>
        <taxon>Bangiales</taxon>
        <taxon>Bangiaceae</taxon>
        <taxon>Pyropia</taxon>
    </lineage>
</organism>
<dbReference type="Proteomes" id="UP000798662">
    <property type="component" value="Chromosome 3"/>
</dbReference>